<evidence type="ECO:0000313" key="3">
    <source>
        <dbReference type="Proteomes" id="UP000199354"/>
    </source>
</evidence>
<dbReference type="RefSeq" id="WP_091147148.1">
    <property type="nucleotide sequence ID" value="NZ_FMVF01000036.1"/>
</dbReference>
<organism evidence="2 3">
    <name type="scientific">Flavobacterium caeni</name>
    <dbReference type="NCBI Taxonomy" id="490189"/>
    <lineage>
        <taxon>Bacteria</taxon>
        <taxon>Pseudomonadati</taxon>
        <taxon>Bacteroidota</taxon>
        <taxon>Flavobacteriia</taxon>
        <taxon>Flavobacteriales</taxon>
        <taxon>Flavobacteriaceae</taxon>
        <taxon>Flavobacterium</taxon>
    </lineage>
</organism>
<keyword evidence="1" id="KW-1133">Transmembrane helix</keyword>
<keyword evidence="1" id="KW-0472">Membrane</keyword>
<protein>
    <submittedName>
        <fullName evidence="2">Uncharacterized protein</fullName>
    </submittedName>
</protein>
<reference evidence="2 3" key="1">
    <citation type="submission" date="2016-10" db="EMBL/GenBank/DDBJ databases">
        <authorList>
            <person name="de Groot N.N."/>
        </authorList>
    </citation>
    <scope>NUCLEOTIDE SEQUENCE [LARGE SCALE GENOMIC DNA]</scope>
    <source>
        <strain evidence="2 3">CGMCC 1.7031</strain>
    </source>
</reference>
<dbReference type="AlphaFoldDB" id="A0A1G5KG08"/>
<keyword evidence="3" id="KW-1185">Reference proteome</keyword>
<name>A0A1G5KG08_9FLAO</name>
<dbReference type="EMBL" id="FMVF01000036">
    <property type="protein sequence ID" value="SCY99575.1"/>
    <property type="molecule type" value="Genomic_DNA"/>
</dbReference>
<proteinExistence type="predicted"/>
<feature type="transmembrane region" description="Helical" evidence="1">
    <location>
        <begin position="174"/>
        <end position="193"/>
    </location>
</feature>
<dbReference type="Proteomes" id="UP000199354">
    <property type="component" value="Unassembled WGS sequence"/>
</dbReference>
<gene>
    <name evidence="2" type="ORF">SAMN02927903_03292</name>
</gene>
<evidence type="ECO:0000256" key="1">
    <source>
        <dbReference type="SAM" id="Phobius"/>
    </source>
</evidence>
<feature type="transmembrane region" description="Helical" evidence="1">
    <location>
        <begin position="282"/>
        <end position="305"/>
    </location>
</feature>
<feature type="transmembrane region" description="Helical" evidence="1">
    <location>
        <begin position="6"/>
        <end position="23"/>
    </location>
</feature>
<dbReference type="STRING" id="490189.SAMN02927903_03292"/>
<keyword evidence="1" id="KW-0812">Transmembrane</keyword>
<evidence type="ECO:0000313" key="2">
    <source>
        <dbReference type="EMBL" id="SCY99575.1"/>
    </source>
</evidence>
<accession>A0A1G5KG08</accession>
<dbReference type="OrthoDB" id="9844117at2"/>
<sequence>MDYISLILTIIFGVPGLIIYLRSRKTKLFYVEERQINLQEDLLKNFNNLKITYDDTEINSKISYIKGSIICYGDKDLTDDNNEIEIAVHDYNWLNFKITRESKGLNIDANVTKEKILLNFGLLKSKEFFEFEGLVEKSSSDNTQSFKLNFFHRIANLPEIKQIKGDDIKNASRSILYSLVMAGFSLFFIHDIVNVDKYDLAGFNSQTGKNIEYTKTSLSQSYRKAEDFVKNNYYGIELMFGRKSKEFKIVFDERILDSKLNFQRIKKTERVYFAKDVGMVDYFFLIFMALIFVVSLLLLFANLIAINQKKLTNFLEATANPR</sequence>